<protein>
    <submittedName>
        <fullName evidence="1">Flagellin assembly protein</fullName>
    </submittedName>
</protein>
<proteinExistence type="predicted"/>
<dbReference type="Proteomes" id="UP000500767">
    <property type="component" value="Chromosome"/>
</dbReference>
<dbReference type="InterPro" id="IPR010845">
    <property type="entry name" value="FlaF"/>
</dbReference>
<keyword evidence="1" id="KW-0966">Cell projection</keyword>
<sequence length="130" mass="14093">MKYGASQYRRSEGGALSPRETEAAAFVFVNRMLSEHGDALTRMRALAKNQQLWSMLLKDIGSSSNGLPDILKADLATVGFWAVRTSIASMGDDRPVTALLQVNEDMIAGLRTAREDSGPVPAHMRLVMAG</sequence>
<keyword evidence="2" id="KW-1185">Reference proteome</keyword>
<evidence type="ECO:0000313" key="2">
    <source>
        <dbReference type="Proteomes" id="UP000500767"/>
    </source>
</evidence>
<dbReference type="Pfam" id="PF07309">
    <property type="entry name" value="FlaF"/>
    <property type="match status" value="1"/>
</dbReference>
<dbReference type="RefSeq" id="WP_171837165.1">
    <property type="nucleotide sequence ID" value="NZ_CP053708.1"/>
</dbReference>
<keyword evidence="1" id="KW-0282">Flagellum</keyword>
<reference evidence="1 2" key="1">
    <citation type="journal article" date="2014" name="World J. Microbiol. Biotechnol.">
        <title>Biodiversity and physiological characteristics of Antarctic and Arctic lichens-associated bacteria.</title>
        <authorList>
            <person name="Lee Y.M."/>
            <person name="Kim E.H."/>
            <person name="Lee H.K."/>
            <person name="Hong S.G."/>
        </authorList>
    </citation>
    <scope>NUCLEOTIDE SEQUENCE [LARGE SCALE GENOMIC DNA]</scope>
    <source>
        <strain evidence="1 2">PAMC 26569</strain>
    </source>
</reference>
<accession>A0A6M8HFH9</accession>
<evidence type="ECO:0000313" key="1">
    <source>
        <dbReference type="EMBL" id="QKE88737.1"/>
    </source>
</evidence>
<organism evidence="1 2">
    <name type="scientific">Lichenicola cladoniae</name>
    <dbReference type="NCBI Taxonomy" id="1484109"/>
    <lineage>
        <taxon>Bacteria</taxon>
        <taxon>Pseudomonadati</taxon>
        <taxon>Pseudomonadota</taxon>
        <taxon>Alphaproteobacteria</taxon>
        <taxon>Acetobacterales</taxon>
        <taxon>Acetobacteraceae</taxon>
        <taxon>Lichenicola</taxon>
    </lineage>
</organism>
<dbReference type="KEGG" id="lck:HN018_00500"/>
<dbReference type="GO" id="GO:0044781">
    <property type="term" value="P:bacterial-type flagellum organization"/>
    <property type="evidence" value="ECO:0007669"/>
    <property type="project" value="InterPro"/>
</dbReference>
<dbReference type="AlphaFoldDB" id="A0A6M8HFH9"/>
<gene>
    <name evidence="1" type="ORF">HN018_00500</name>
</gene>
<name>A0A6M8HFH9_9PROT</name>
<dbReference type="EMBL" id="CP053708">
    <property type="protein sequence ID" value="QKE88737.1"/>
    <property type="molecule type" value="Genomic_DNA"/>
</dbReference>
<keyword evidence="1" id="KW-0969">Cilium</keyword>